<accession>A0A482WT79</accession>
<dbReference type="AlphaFoldDB" id="A0A482WT79"/>
<reference evidence="1 2" key="1">
    <citation type="journal article" date="2017" name="Gigascience">
        <title>Genome sequence of the small brown planthopper, Laodelphax striatellus.</title>
        <authorList>
            <person name="Zhu J."/>
            <person name="Jiang F."/>
            <person name="Wang X."/>
            <person name="Yang P."/>
            <person name="Bao Y."/>
            <person name="Zhao W."/>
            <person name="Wang W."/>
            <person name="Lu H."/>
            <person name="Wang Q."/>
            <person name="Cui N."/>
            <person name="Li J."/>
            <person name="Chen X."/>
            <person name="Luo L."/>
            <person name="Yu J."/>
            <person name="Kang L."/>
            <person name="Cui F."/>
        </authorList>
    </citation>
    <scope>NUCLEOTIDE SEQUENCE [LARGE SCALE GENOMIC DNA]</scope>
    <source>
        <strain evidence="1">Lst14</strain>
    </source>
</reference>
<keyword evidence="2" id="KW-1185">Reference proteome</keyword>
<dbReference type="Proteomes" id="UP000291343">
    <property type="component" value="Unassembled WGS sequence"/>
</dbReference>
<gene>
    <name evidence="1" type="ORF">LSTR_LSTR016724</name>
</gene>
<sequence length="160" mass="18137">MVFPFGNNFNGGVSVNYLKADNLEQRSPSELSSRSLRKSTDVAGPEDERPLKFVVHGDLIVREDLDVIYYNGIDIESKIKSAVYKDEDFDLNRVEFKNLETDNIYIASLNGESPETAIKSPKPHSTIHSAELHISDNTEPLHLLDVNYMNDIKIHEHLPK</sequence>
<protein>
    <submittedName>
        <fullName evidence="1">Uncharacterized protein</fullName>
    </submittedName>
</protein>
<proteinExistence type="predicted"/>
<name>A0A482WT79_LAOST</name>
<dbReference type="OrthoDB" id="7936313at2759"/>
<dbReference type="InParanoid" id="A0A482WT79"/>
<dbReference type="EMBL" id="QKKF02026012">
    <property type="protein sequence ID" value="RZF36688.1"/>
    <property type="molecule type" value="Genomic_DNA"/>
</dbReference>
<comment type="caution">
    <text evidence="1">The sequence shown here is derived from an EMBL/GenBank/DDBJ whole genome shotgun (WGS) entry which is preliminary data.</text>
</comment>
<evidence type="ECO:0000313" key="1">
    <source>
        <dbReference type="EMBL" id="RZF36688.1"/>
    </source>
</evidence>
<evidence type="ECO:0000313" key="2">
    <source>
        <dbReference type="Proteomes" id="UP000291343"/>
    </source>
</evidence>
<organism evidence="1 2">
    <name type="scientific">Laodelphax striatellus</name>
    <name type="common">Small brown planthopper</name>
    <name type="synonym">Delphax striatella</name>
    <dbReference type="NCBI Taxonomy" id="195883"/>
    <lineage>
        <taxon>Eukaryota</taxon>
        <taxon>Metazoa</taxon>
        <taxon>Ecdysozoa</taxon>
        <taxon>Arthropoda</taxon>
        <taxon>Hexapoda</taxon>
        <taxon>Insecta</taxon>
        <taxon>Pterygota</taxon>
        <taxon>Neoptera</taxon>
        <taxon>Paraneoptera</taxon>
        <taxon>Hemiptera</taxon>
        <taxon>Auchenorrhyncha</taxon>
        <taxon>Fulgoroidea</taxon>
        <taxon>Delphacidae</taxon>
        <taxon>Criomorphinae</taxon>
        <taxon>Laodelphax</taxon>
    </lineage>
</organism>